<sequence>MKRGFLVGIGIFALIVVSIFLLNNQDEAGAGNVPKPENSSSQLKEKYQSEFQQIDLAADKRVDSIIAQASDEFHHKQGQKDELKAKYAAMLDNDEEKTKQQFDSVYKRMEQEAVKQKLAMTFGKDFTETYHLKKAERFTKLNTKLDEFFNQF</sequence>
<dbReference type="Proteomes" id="UP001623041">
    <property type="component" value="Unassembled WGS sequence"/>
</dbReference>
<comment type="caution">
    <text evidence="1">The sequence shown here is derived from an EMBL/GenBank/DDBJ whole genome shotgun (WGS) entry which is preliminary data.</text>
</comment>
<protein>
    <submittedName>
        <fullName evidence="1">Uncharacterized protein</fullName>
    </submittedName>
</protein>
<name>A0ABW8RDB7_9BACI</name>
<dbReference type="EMBL" id="JBJHQH010000005">
    <property type="protein sequence ID" value="MFK9091473.1"/>
    <property type="molecule type" value="Genomic_DNA"/>
</dbReference>
<evidence type="ECO:0000313" key="1">
    <source>
        <dbReference type="EMBL" id="MFK9091473.1"/>
    </source>
</evidence>
<reference evidence="1 2" key="1">
    <citation type="submission" date="2024-11" db="EMBL/GenBank/DDBJ databases">
        <authorList>
            <person name="Lucas J.A."/>
        </authorList>
    </citation>
    <scope>NUCLEOTIDE SEQUENCE [LARGE SCALE GENOMIC DNA]</scope>
    <source>
        <strain evidence="1 2">Z 5.4</strain>
    </source>
</reference>
<organism evidence="1 2">
    <name type="scientific">Bacillus salipaludis</name>
    <dbReference type="NCBI Taxonomy" id="2547811"/>
    <lineage>
        <taxon>Bacteria</taxon>
        <taxon>Bacillati</taxon>
        <taxon>Bacillota</taxon>
        <taxon>Bacilli</taxon>
        <taxon>Bacillales</taxon>
        <taxon>Bacillaceae</taxon>
        <taxon>Bacillus</taxon>
    </lineage>
</organism>
<proteinExistence type="predicted"/>
<accession>A0ABW8RDB7</accession>
<dbReference type="RefSeq" id="WP_406580123.1">
    <property type="nucleotide sequence ID" value="NZ_JBJHQH010000005.1"/>
</dbReference>
<gene>
    <name evidence="1" type="ORF">ACJEBI_08270</name>
</gene>
<evidence type="ECO:0000313" key="2">
    <source>
        <dbReference type="Proteomes" id="UP001623041"/>
    </source>
</evidence>
<keyword evidence="2" id="KW-1185">Reference proteome</keyword>